<name>A0A316DST4_9FLAO</name>
<keyword evidence="2" id="KW-0808">Transferase</keyword>
<accession>A0A316DST4</accession>
<keyword evidence="4" id="KW-1185">Reference proteome</keyword>
<protein>
    <submittedName>
        <fullName evidence="2">Acetyltransferase (GNAT) family protein</fullName>
    </submittedName>
    <submittedName>
        <fullName evidence="1">GNAT family N-acetyltransferase</fullName>
    </submittedName>
</protein>
<organism evidence="2 3">
    <name type="scientific">Maribacter polysiphoniae</name>
    <dbReference type="NCBI Taxonomy" id="429344"/>
    <lineage>
        <taxon>Bacteria</taxon>
        <taxon>Pseudomonadati</taxon>
        <taxon>Bacteroidota</taxon>
        <taxon>Flavobacteriia</taxon>
        <taxon>Flavobacteriales</taxon>
        <taxon>Flavobacteriaceae</taxon>
        <taxon>Maribacter</taxon>
    </lineage>
</organism>
<dbReference type="Proteomes" id="UP000651837">
    <property type="component" value="Unassembled WGS sequence"/>
</dbReference>
<dbReference type="EMBL" id="QGGQ01000013">
    <property type="protein sequence ID" value="PWK21104.1"/>
    <property type="molecule type" value="Genomic_DNA"/>
</dbReference>
<dbReference type="AlphaFoldDB" id="A0A316DST4"/>
<evidence type="ECO:0000313" key="1">
    <source>
        <dbReference type="EMBL" id="MBD1262692.1"/>
    </source>
</evidence>
<sequence length="343" mass="40324">MIEIIREKEIWDNLVKKCDFADFYHTYDYHHAAKANGEEPVLIHYSENGKSIVLPLLFRKIHLSIYKDATSVYGYPGPITNDTPSDFNINLFQKELNQCFKEQKIISVFSRLNAFIPYQESCLLKLGNTESLGSVVYIDLDETIDKQWKLYNRRLRTYINKSRTIYKIKNADIPADLDSFIELYYENMRRVKANKAYFFDKKYFLDLINSSDFETEVLLAISIKTGDVAGGAMFIKKNKIIQYHLSGASQRYLDLNPIKLLIDEMRIRGKQEHYSYLNLGGGVGAKEDSLFYFKSGFSKYTLPFKVWKYKVNPTIYEDLVQQRNDIHYSDETLQYFPRYRVNQ</sequence>
<proteinExistence type="predicted"/>
<dbReference type="EMBL" id="JACWLN010000012">
    <property type="protein sequence ID" value="MBD1262692.1"/>
    <property type="molecule type" value="Genomic_DNA"/>
</dbReference>
<dbReference type="SUPFAM" id="SSF55729">
    <property type="entry name" value="Acyl-CoA N-acyltransferases (Nat)"/>
    <property type="match status" value="1"/>
</dbReference>
<dbReference type="Proteomes" id="UP000245667">
    <property type="component" value="Unassembled WGS sequence"/>
</dbReference>
<gene>
    <name evidence="1" type="ORF">HZY62_19000</name>
    <name evidence="2" type="ORF">LX92_03905</name>
</gene>
<dbReference type="InterPro" id="IPR050644">
    <property type="entry name" value="PG_Glycine_Bridge_Synth"/>
</dbReference>
<dbReference type="Gene3D" id="3.40.630.30">
    <property type="match status" value="1"/>
</dbReference>
<comment type="caution">
    <text evidence="2">The sequence shown here is derived from an EMBL/GenBank/DDBJ whole genome shotgun (WGS) entry which is preliminary data.</text>
</comment>
<dbReference type="OrthoDB" id="9785911at2"/>
<reference evidence="2 3" key="1">
    <citation type="submission" date="2018-05" db="EMBL/GenBank/DDBJ databases">
        <title>Genomic Encyclopedia of Archaeal and Bacterial Type Strains, Phase II (KMG-II): from individual species to whole genera.</title>
        <authorList>
            <person name="Goeker M."/>
        </authorList>
    </citation>
    <scope>NUCLEOTIDE SEQUENCE [LARGE SCALE GENOMIC DNA]</scope>
    <source>
        <strain evidence="2 3">DSM 23514</strain>
    </source>
</reference>
<dbReference type="PANTHER" id="PTHR36174:SF1">
    <property type="entry name" value="LIPID II:GLYCINE GLYCYLTRANSFERASE"/>
    <property type="match status" value="1"/>
</dbReference>
<reference evidence="1 4" key="2">
    <citation type="submission" date="2020-07" db="EMBL/GenBank/DDBJ databases">
        <title>The draft genome sequence of Maribacter polysiphoniae KCTC 22021.</title>
        <authorList>
            <person name="Mu L."/>
        </authorList>
    </citation>
    <scope>NUCLEOTIDE SEQUENCE [LARGE SCALE GENOMIC DNA]</scope>
    <source>
        <strain evidence="1 4">KCTC 22021</strain>
    </source>
</reference>
<evidence type="ECO:0000313" key="2">
    <source>
        <dbReference type="EMBL" id="PWK21104.1"/>
    </source>
</evidence>
<dbReference type="InterPro" id="IPR016181">
    <property type="entry name" value="Acyl_CoA_acyltransferase"/>
</dbReference>
<evidence type="ECO:0000313" key="3">
    <source>
        <dbReference type="Proteomes" id="UP000245667"/>
    </source>
</evidence>
<dbReference type="PANTHER" id="PTHR36174">
    <property type="entry name" value="LIPID II:GLYCINE GLYCYLTRANSFERASE"/>
    <property type="match status" value="1"/>
</dbReference>
<evidence type="ECO:0000313" key="4">
    <source>
        <dbReference type="Proteomes" id="UP000651837"/>
    </source>
</evidence>
<dbReference type="RefSeq" id="WP_109654168.1">
    <property type="nucleotide sequence ID" value="NZ_JACWLN010000012.1"/>
</dbReference>
<dbReference type="GO" id="GO:0016740">
    <property type="term" value="F:transferase activity"/>
    <property type="evidence" value="ECO:0007669"/>
    <property type="project" value="UniProtKB-KW"/>
</dbReference>